<name>A0A8S5L2Y5_9VIRU</name>
<keyword evidence="2" id="KW-1185">Reference proteome</keyword>
<proteinExistence type="predicted"/>
<dbReference type="KEGG" id="vg:80397070"/>
<gene>
    <name evidence="1" type="primary">Gephyllon.2_11_3</name>
</gene>
<evidence type="ECO:0000313" key="1">
    <source>
        <dbReference type="EMBL" id="DAD51514.1"/>
    </source>
</evidence>
<sequence>MITKNLLDAYAHHAESSPTYPSGRPRGPLVSKMVIQCYACALTEATQLVPGIFRAHALLLDICSQMPENLPQVLSALAMNLSSKDELTLRETFGIRELTQPQSHAEACCGLSGRNSEM</sequence>
<dbReference type="Proteomes" id="UP000678999">
    <property type="component" value="Segment"/>
</dbReference>
<protein>
    <submittedName>
        <fullName evidence="1">Uncharacterized protein</fullName>
    </submittedName>
</protein>
<accession>A0A8S5L2Y5</accession>
<reference evidence="1" key="1">
    <citation type="submission" date="2020-09" db="EMBL/GenBank/DDBJ databases">
        <title>Leviviricetes taxonomy.</title>
        <authorList>
            <person name="Stockdale S.R."/>
            <person name="Callanan J."/>
            <person name="Adriaenssens E.M."/>
            <person name="Kuhn J.H."/>
            <person name="Rumnieks J."/>
            <person name="Shkoporov A."/>
            <person name="Draper L.A."/>
            <person name="Ross P."/>
            <person name="Hill C."/>
        </authorList>
    </citation>
    <scope>NUCLEOTIDE SEQUENCE</scope>
</reference>
<dbReference type="GeneID" id="80397070"/>
<dbReference type="RefSeq" id="YP_010768860.1">
    <property type="nucleotide sequence ID" value="NC_073810.1"/>
</dbReference>
<evidence type="ECO:0000313" key="2">
    <source>
        <dbReference type="Proteomes" id="UP000678999"/>
    </source>
</evidence>
<organism evidence="1 2">
    <name type="scientific">ssRNA phage Gephyllon.2_11</name>
    <dbReference type="NCBI Taxonomy" id="2786138"/>
    <lineage>
        <taxon>Viruses</taxon>
        <taxon>Riboviria</taxon>
        <taxon>Orthornavirae</taxon>
        <taxon>Lenarviricota</taxon>
        <taxon>Leviviricetes</taxon>
        <taxon>Norzivirales</taxon>
        <taxon>Atkinsviridae</taxon>
        <taxon>Lobdovirus</taxon>
        <taxon>Lobdovirus chorovivens</taxon>
    </lineage>
</organism>
<dbReference type="EMBL" id="BK013840">
    <property type="protein sequence ID" value="DAD51514.1"/>
    <property type="molecule type" value="Genomic_RNA"/>
</dbReference>